<dbReference type="Proteomes" id="UP000006729">
    <property type="component" value="Chromosome 18"/>
</dbReference>
<dbReference type="EMBL" id="CM009307">
    <property type="protein sequence ID" value="KAI9377968.1"/>
    <property type="molecule type" value="Genomic_DNA"/>
</dbReference>
<evidence type="ECO:0000313" key="2">
    <source>
        <dbReference type="Proteomes" id="UP000006729"/>
    </source>
</evidence>
<comment type="caution">
    <text evidence="1">The sequence shown here is derived from an EMBL/GenBank/DDBJ whole genome shotgun (WGS) entry which is preliminary data.</text>
</comment>
<accession>A0ACC0RL10</accession>
<sequence length="129" mass="14600">MKEPRTKVPASVDTDFWVVFCRDESNGRTNYPLCVVPQLFFCFNSYSAFPCFLVFFLWVLLQFSLLVLYFFPPGSVFLLSFSAPCSGFSSPFCRETCPSTSPAFAGLLFKSRTGSWARDVVHDLLQISC</sequence>
<name>A0ACC0RL10_POPTR</name>
<gene>
    <name evidence="1" type="ORF">POPTR_018G014550v4</name>
</gene>
<evidence type="ECO:0000313" key="1">
    <source>
        <dbReference type="EMBL" id="KAI9377968.1"/>
    </source>
</evidence>
<protein>
    <submittedName>
        <fullName evidence="1">Uncharacterized protein</fullName>
    </submittedName>
</protein>
<reference evidence="1 2" key="1">
    <citation type="journal article" date="2006" name="Science">
        <title>The genome of black cottonwood, Populus trichocarpa (Torr. &amp; Gray).</title>
        <authorList>
            <person name="Tuskan G.A."/>
            <person name="Difazio S."/>
            <person name="Jansson S."/>
            <person name="Bohlmann J."/>
            <person name="Grigoriev I."/>
            <person name="Hellsten U."/>
            <person name="Putnam N."/>
            <person name="Ralph S."/>
            <person name="Rombauts S."/>
            <person name="Salamov A."/>
            <person name="Schein J."/>
            <person name="Sterck L."/>
            <person name="Aerts A."/>
            <person name="Bhalerao R.R."/>
            <person name="Bhalerao R.P."/>
            <person name="Blaudez D."/>
            <person name="Boerjan W."/>
            <person name="Brun A."/>
            <person name="Brunner A."/>
            <person name="Busov V."/>
            <person name="Campbell M."/>
            <person name="Carlson J."/>
            <person name="Chalot M."/>
            <person name="Chapman J."/>
            <person name="Chen G.L."/>
            <person name="Cooper D."/>
            <person name="Coutinho P.M."/>
            <person name="Couturier J."/>
            <person name="Covert S."/>
            <person name="Cronk Q."/>
            <person name="Cunningham R."/>
            <person name="Davis J."/>
            <person name="Degroeve S."/>
            <person name="Dejardin A."/>
            <person name="Depamphilis C."/>
            <person name="Detter J."/>
            <person name="Dirks B."/>
            <person name="Dubchak I."/>
            <person name="Duplessis S."/>
            <person name="Ehlting J."/>
            <person name="Ellis B."/>
            <person name="Gendler K."/>
            <person name="Goodstein D."/>
            <person name="Gribskov M."/>
            <person name="Grimwood J."/>
            <person name="Groover A."/>
            <person name="Gunter L."/>
            <person name="Hamberger B."/>
            <person name="Heinze B."/>
            <person name="Helariutta Y."/>
            <person name="Henrissat B."/>
            <person name="Holligan D."/>
            <person name="Holt R."/>
            <person name="Huang W."/>
            <person name="Islam-Faridi N."/>
            <person name="Jones S."/>
            <person name="Jones-Rhoades M."/>
            <person name="Jorgensen R."/>
            <person name="Joshi C."/>
            <person name="Kangasjarvi J."/>
            <person name="Karlsson J."/>
            <person name="Kelleher C."/>
            <person name="Kirkpatrick R."/>
            <person name="Kirst M."/>
            <person name="Kohler A."/>
            <person name="Kalluri U."/>
            <person name="Larimer F."/>
            <person name="Leebens-Mack J."/>
            <person name="Leple J.C."/>
            <person name="Locascio P."/>
            <person name="Lou Y."/>
            <person name="Lucas S."/>
            <person name="Martin F."/>
            <person name="Montanini B."/>
            <person name="Napoli C."/>
            <person name="Nelson D.R."/>
            <person name="Nelson C."/>
            <person name="Nieminen K."/>
            <person name="Nilsson O."/>
            <person name="Pereda V."/>
            <person name="Peter G."/>
            <person name="Philippe R."/>
            <person name="Pilate G."/>
            <person name="Poliakov A."/>
            <person name="Razumovskaya J."/>
            <person name="Richardson P."/>
            <person name="Rinaldi C."/>
            <person name="Ritland K."/>
            <person name="Rouze P."/>
            <person name="Ryaboy D."/>
            <person name="Schmutz J."/>
            <person name="Schrader J."/>
            <person name="Segerman B."/>
            <person name="Shin H."/>
            <person name="Siddiqui A."/>
            <person name="Sterky F."/>
            <person name="Terry A."/>
            <person name="Tsai C.J."/>
            <person name="Uberbacher E."/>
            <person name="Unneberg P."/>
            <person name="Vahala J."/>
            <person name="Wall K."/>
            <person name="Wessler S."/>
            <person name="Yang G."/>
            <person name="Yin T."/>
            <person name="Douglas C."/>
            <person name="Marra M."/>
            <person name="Sandberg G."/>
            <person name="Van de Peer Y."/>
            <person name="Rokhsar D."/>
        </authorList>
    </citation>
    <scope>NUCLEOTIDE SEQUENCE [LARGE SCALE GENOMIC DNA]</scope>
    <source>
        <strain evidence="2">cv. Nisqually</strain>
    </source>
</reference>
<organism evidence="1 2">
    <name type="scientific">Populus trichocarpa</name>
    <name type="common">Western balsam poplar</name>
    <name type="synonym">Populus balsamifera subsp. trichocarpa</name>
    <dbReference type="NCBI Taxonomy" id="3694"/>
    <lineage>
        <taxon>Eukaryota</taxon>
        <taxon>Viridiplantae</taxon>
        <taxon>Streptophyta</taxon>
        <taxon>Embryophyta</taxon>
        <taxon>Tracheophyta</taxon>
        <taxon>Spermatophyta</taxon>
        <taxon>Magnoliopsida</taxon>
        <taxon>eudicotyledons</taxon>
        <taxon>Gunneridae</taxon>
        <taxon>Pentapetalae</taxon>
        <taxon>rosids</taxon>
        <taxon>fabids</taxon>
        <taxon>Malpighiales</taxon>
        <taxon>Salicaceae</taxon>
        <taxon>Saliceae</taxon>
        <taxon>Populus</taxon>
    </lineage>
</organism>
<keyword evidence="2" id="KW-1185">Reference proteome</keyword>
<proteinExistence type="predicted"/>